<keyword evidence="2" id="KW-1185">Reference proteome</keyword>
<accession>A0AAW1DFU8</accession>
<organism evidence="1 2">
    <name type="scientific">Rhynocoris fuscipes</name>
    <dbReference type="NCBI Taxonomy" id="488301"/>
    <lineage>
        <taxon>Eukaryota</taxon>
        <taxon>Metazoa</taxon>
        <taxon>Ecdysozoa</taxon>
        <taxon>Arthropoda</taxon>
        <taxon>Hexapoda</taxon>
        <taxon>Insecta</taxon>
        <taxon>Pterygota</taxon>
        <taxon>Neoptera</taxon>
        <taxon>Paraneoptera</taxon>
        <taxon>Hemiptera</taxon>
        <taxon>Heteroptera</taxon>
        <taxon>Panheteroptera</taxon>
        <taxon>Cimicomorpha</taxon>
        <taxon>Reduviidae</taxon>
        <taxon>Harpactorinae</taxon>
        <taxon>Harpactorini</taxon>
        <taxon>Rhynocoris</taxon>
    </lineage>
</organism>
<dbReference type="AlphaFoldDB" id="A0AAW1DFU8"/>
<evidence type="ECO:0000313" key="2">
    <source>
        <dbReference type="Proteomes" id="UP001461498"/>
    </source>
</evidence>
<name>A0AAW1DFU8_9HEMI</name>
<evidence type="ECO:0000313" key="1">
    <source>
        <dbReference type="EMBL" id="KAK9507369.1"/>
    </source>
</evidence>
<dbReference type="Proteomes" id="UP001461498">
    <property type="component" value="Unassembled WGS sequence"/>
</dbReference>
<sequence length="78" mass="8673">MKLVSFERQLNEDEFCGDLSSLKPEDLRLPASPEIKRNLQLQPVRIRRVRYACGARSGHSFAACAAQMIATSDSCTTS</sequence>
<protein>
    <submittedName>
        <fullName evidence="1">Uncharacterized protein</fullName>
    </submittedName>
</protein>
<gene>
    <name evidence="1" type="ORF">O3M35_007242</name>
</gene>
<reference evidence="1 2" key="1">
    <citation type="submission" date="2022-12" db="EMBL/GenBank/DDBJ databases">
        <title>Chromosome-level genome assembly of true bugs.</title>
        <authorList>
            <person name="Ma L."/>
            <person name="Li H."/>
        </authorList>
    </citation>
    <scope>NUCLEOTIDE SEQUENCE [LARGE SCALE GENOMIC DNA]</scope>
    <source>
        <strain evidence="1">Lab_2022b</strain>
    </source>
</reference>
<dbReference type="EMBL" id="JAPXFL010000004">
    <property type="protein sequence ID" value="KAK9507369.1"/>
    <property type="molecule type" value="Genomic_DNA"/>
</dbReference>
<proteinExistence type="predicted"/>
<comment type="caution">
    <text evidence="1">The sequence shown here is derived from an EMBL/GenBank/DDBJ whole genome shotgun (WGS) entry which is preliminary data.</text>
</comment>